<name>A0A4P8WJC1_9EURY</name>
<sequence>MHDHLRPTDSDYPDGIYRVVGTSGKTATLLRVGDPDGRRVNTGELERVAEAELEVFEPAANPDGNRPFGAAVASRLEMGYWSLRAFGQQLVARPLPAAVAGLLVVVGVVGEQIDTFPEPALSALILVGALGLAVIGSGRLR</sequence>
<dbReference type="EMBL" id="CP040330">
    <property type="protein sequence ID" value="QCS43374.1"/>
    <property type="molecule type" value="Genomic_DNA"/>
</dbReference>
<evidence type="ECO:0000313" key="2">
    <source>
        <dbReference type="EMBL" id="QCS43374.1"/>
    </source>
</evidence>
<accession>A0A4P8WJC1</accession>
<keyword evidence="1" id="KW-0472">Membrane</keyword>
<dbReference type="AlphaFoldDB" id="A0A4P8WJC1"/>
<dbReference type="Proteomes" id="UP000302218">
    <property type="component" value="Chromosome"/>
</dbReference>
<reference evidence="3" key="1">
    <citation type="submission" date="2019-05" db="EMBL/GenBank/DDBJ databases">
        <title>Genome sequence and methylation pattern of the halophilic Archaeon Natrinema versiforme BOL5-4.</title>
        <authorList>
            <person name="DasSarma P."/>
            <person name="Anton B.P."/>
            <person name="DasSarma S.L."/>
            <person name="Martinez F.L."/>
            <person name="Guzman D."/>
            <person name="Roberts R.J."/>
            <person name="DasSarma S."/>
        </authorList>
    </citation>
    <scope>NUCLEOTIDE SEQUENCE [LARGE SCALE GENOMIC DNA]</scope>
    <source>
        <strain evidence="3">BOL5-4</strain>
    </source>
</reference>
<feature type="transmembrane region" description="Helical" evidence="1">
    <location>
        <begin position="90"/>
        <end position="109"/>
    </location>
</feature>
<proteinExistence type="predicted"/>
<feature type="transmembrane region" description="Helical" evidence="1">
    <location>
        <begin position="121"/>
        <end position="140"/>
    </location>
</feature>
<organism evidence="2 3">
    <name type="scientific">Natrinema versiforme</name>
    <dbReference type="NCBI Taxonomy" id="88724"/>
    <lineage>
        <taxon>Archaea</taxon>
        <taxon>Methanobacteriati</taxon>
        <taxon>Methanobacteriota</taxon>
        <taxon>Stenosarchaea group</taxon>
        <taxon>Halobacteria</taxon>
        <taxon>Halobacteriales</taxon>
        <taxon>Natrialbaceae</taxon>
        <taxon>Natrinema</taxon>
    </lineage>
</organism>
<keyword evidence="1" id="KW-1133">Transmembrane helix</keyword>
<protein>
    <submittedName>
        <fullName evidence="2">Uncharacterized protein</fullName>
    </submittedName>
</protein>
<dbReference type="GeneID" id="40266365"/>
<evidence type="ECO:0000256" key="1">
    <source>
        <dbReference type="SAM" id="Phobius"/>
    </source>
</evidence>
<dbReference type="KEGG" id="nvr:FEJ81_13790"/>
<keyword evidence="1" id="KW-0812">Transmembrane</keyword>
<evidence type="ECO:0000313" key="3">
    <source>
        <dbReference type="Proteomes" id="UP000302218"/>
    </source>
</evidence>
<dbReference type="RefSeq" id="WP_138245834.1">
    <property type="nucleotide sequence ID" value="NZ_CP040330.1"/>
</dbReference>
<gene>
    <name evidence="2" type="ORF">FEJ81_13790</name>
</gene>